<dbReference type="RefSeq" id="WP_087463171.1">
    <property type="nucleotide sequence ID" value="NZ_CP021425.1"/>
</dbReference>
<gene>
    <name evidence="1" type="ORF">OLMES_4390</name>
</gene>
<proteinExistence type="predicted"/>
<dbReference type="InterPro" id="IPR025562">
    <property type="entry name" value="Tae4"/>
</dbReference>
<organism evidence="1 2">
    <name type="scientific">Oleiphilus messinensis</name>
    <dbReference type="NCBI Taxonomy" id="141451"/>
    <lineage>
        <taxon>Bacteria</taxon>
        <taxon>Pseudomonadati</taxon>
        <taxon>Pseudomonadota</taxon>
        <taxon>Gammaproteobacteria</taxon>
        <taxon>Oceanospirillales</taxon>
        <taxon>Oleiphilaceae</taxon>
        <taxon>Oleiphilus</taxon>
    </lineage>
</organism>
<evidence type="ECO:0000313" key="1">
    <source>
        <dbReference type="EMBL" id="ARU58386.1"/>
    </source>
</evidence>
<dbReference type="OrthoDB" id="8480759at2"/>
<dbReference type="EMBL" id="CP021425">
    <property type="protein sequence ID" value="ARU58386.1"/>
    <property type="molecule type" value="Genomic_DNA"/>
</dbReference>
<sequence>MSNPNFNLLWAQFPDHIQYPTLKDLFTHIGGTLARNINVPGFGPNGNTCAVRISRALNYSNAPISKKTVNSLKLNSITGADGKHYIFRVREIRLYLEHTLIARPIKVTRNFDKAFLGTKGIVAFSVNGWSDASGHVALWDGTTFKEPKFDDFRDLKDDPATLFREPNTEGMTLWPL</sequence>
<dbReference type="Gene3D" id="3.90.1720.70">
    <property type="match status" value="1"/>
</dbReference>
<dbReference type="Proteomes" id="UP000196027">
    <property type="component" value="Chromosome"/>
</dbReference>
<accession>A0A1Y0IF18</accession>
<dbReference type="KEGG" id="ome:OLMES_4390"/>
<keyword evidence="2" id="KW-1185">Reference proteome</keyword>
<name>A0A1Y0IF18_9GAMM</name>
<protein>
    <submittedName>
        <fullName evidence="1">Type VI secretion system-associated effector</fullName>
    </submittedName>
</protein>
<dbReference type="Pfam" id="PF14113">
    <property type="entry name" value="Tae4"/>
    <property type="match status" value="1"/>
</dbReference>
<dbReference type="AlphaFoldDB" id="A0A1Y0IF18"/>
<reference evidence="1 2" key="1">
    <citation type="submission" date="2017-05" db="EMBL/GenBank/DDBJ databases">
        <title>Genomic insights into alkan degradation activity of Oleiphilus messinensis.</title>
        <authorList>
            <person name="Kozyavkin S.A."/>
            <person name="Slesarev A.I."/>
            <person name="Golyshin P.N."/>
            <person name="Korzhenkov A."/>
            <person name="Golyshina O.N."/>
            <person name="Toshchakov S.V."/>
        </authorList>
    </citation>
    <scope>NUCLEOTIDE SEQUENCE [LARGE SCALE GENOMIC DNA]</scope>
    <source>
        <strain evidence="1 2">ME102</strain>
    </source>
</reference>
<evidence type="ECO:0000313" key="2">
    <source>
        <dbReference type="Proteomes" id="UP000196027"/>
    </source>
</evidence>